<dbReference type="EMBL" id="MUGW01000025">
    <property type="protein sequence ID" value="OXA90464.1"/>
    <property type="molecule type" value="Genomic_DNA"/>
</dbReference>
<comment type="caution">
    <text evidence="2">The sequence shown here is derived from an EMBL/GenBank/DDBJ whole genome shotgun (WGS) entry which is preliminary data.</text>
</comment>
<keyword evidence="1" id="KW-1133">Transmembrane helix</keyword>
<evidence type="ECO:0000313" key="3">
    <source>
        <dbReference type="Proteomes" id="UP000198345"/>
    </source>
</evidence>
<dbReference type="RefSeq" id="WP_089050254.1">
    <property type="nucleotide sequence ID" value="NZ_FXTV01000009.1"/>
</dbReference>
<gene>
    <name evidence="2" type="ORF">B0A66_12920</name>
</gene>
<feature type="transmembrane region" description="Helical" evidence="1">
    <location>
        <begin position="38"/>
        <end position="58"/>
    </location>
</feature>
<organism evidence="2 3">
    <name type="scientific">Flavobacterium hercynium</name>
    <dbReference type="NCBI Taxonomy" id="387094"/>
    <lineage>
        <taxon>Bacteria</taxon>
        <taxon>Pseudomonadati</taxon>
        <taxon>Bacteroidota</taxon>
        <taxon>Flavobacteriia</taxon>
        <taxon>Flavobacteriales</taxon>
        <taxon>Flavobacteriaceae</taxon>
        <taxon>Flavobacterium</taxon>
    </lineage>
</organism>
<feature type="transmembrane region" description="Helical" evidence="1">
    <location>
        <begin position="64"/>
        <end position="82"/>
    </location>
</feature>
<name>A0A226H8Q7_9FLAO</name>
<dbReference type="AlphaFoldDB" id="A0A226H8Q7"/>
<dbReference type="Proteomes" id="UP000198345">
    <property type="component" value="Unassembled WGS sequence"/>
</dbReference>
<evidence type="ECO:0000313" key="2">
    <source>
        <dbReference type="EMBL" id="OXA90464.1"/>
    </source>
</evidence>
<keyword evidence="1" id="KW-0812">Transmembrane</keyword>
<keyword evidence="3" id="KW-1185">Reference proteome</keyword>
<keyword evidence="1" id="KW-0472">Membrane</keyword>
<accession>A0A226H8Q7</accession>
<evidence type="ECO:0000256" key="1">
    <source>
        <dbReference type="SAM" id="Phobius"/>
    </source>
</evidence>
<reference evidence="2 3" key="1">
    <citation type="submission" date="2016-11" db="EMBL/GenBank/DDBJ databases">
        <title>Whole genomes of Flavobacteriaceae.</title>
        <authorList>
            <person name="Stine C."/>
            <person name="Li C."/>
            <person name="Tadesse D."/>
        </authorList>
    </citation>
    <scope>NUCLEOTIDE SEQUENCE [LARGE SCALE GENOMIC DNA]</scope>
    <source>
        <strain evidence="2 3">DSM 18292</strain>
    </source>
</reference>
<dbReference type="OrthoDB" id="1356850at2"/>
<sequence>MFFTLTHDQVQFHYGSKRWQYNFNEIVELGLLKKKKSYLLENGAFAAITALAYYFMVFSDVAELYYIIPTLLAYTILIILRFHNSIDFEYYVIVRDIYKNQTRVKINPSDRPAIGKQIDQYLNIQFDHILQEQNLIH</sequence>
<proteinExistence type="predicted"/>
<protein>
    <submittedName>
        <fullName evidence="2">Uncharacterized protein</fullName>
    </submittedName>
</protein>